<dbReference type="Gene3D" id="3.40.50.1820">
    <property type="entry name" value="alpha/beta hydrolase"/>
    <property type="match status" value="1"/>
</dbReference>
<dbReference type="EMBL" id="CP018477">
    <property type="protein sequence ID" value="ASV74221.1"/>
    <property type="molecule type" value="Genomic_DNA"/>
</dbReference>
<name>A0A286RE31_9BACT</name>
<reference evidence="1 2" key="1">
    <citation type="journal article" name="Front. Microbiol.">
        <title>Sugar Metabolism of the First Thermophilic Planctomycete Thermogutta terrifontis: Comparative Genomic and Transcriptomic Approaches.</title>
        <authorList>
            <person name="Elcheninov A.G."/>
            <person name="Menzel P."/>
            <person name="Gudbergsdottir S.R."/>
            <person name="Slesarev A.I."/>
            <person name="Kadnikov V.V."/>
            <person name="Krogh A."/>
            <person name="Bonch-Osmolovskaya E.A."/>
            <person name="Peng X."/>
            <person name="Kublanov I.V."/>
        </authorList>
    </citation>
    <scope>NUCLEOTIDE SEQUENCE [LARGE SCALE GENOMIC DNA]</scope>
    <source>
        <strain evidence="1 2">R1</strain>
    </source>
</reference>
<dbReference type="PANTHER" id="PTHR22946">
    <property type="entry name" value="DIENELACTONE HYDROLASE DOMAIN-CONTAINING PROTEIN-RELATED"/>
    <property type="match status" value="1"/>
</dbReference>
<accession>A0A286RE31</accession>
<dbReference type="Proteomes" id="UP000215086">
    <property type="component" value="Chromosome"/>
</dbReference>
<dbReference type="PANTHER" id="PTHR22946:SF0">
    <property type="entry name" value="DIENELACTONE HYDROLASE DOMAIN-CONTAINING PROTEIN"/>
    <property type="match status" value="1"/>
</dbReference>
<dbReference type="InterPro" id="IPR029058">
    <property type="entry name" value="AB_hydrolase_fold"/>
</dbReference>
<protein>
    <recommendedName>
        <fullName evidence="3">Dienelactone hydrolase domain-containing protein</fullName>
    </recommendedName>
</protein>
<sequence length="347" mass="39331">MIVPGVHRWSDRQPELANAFGWNVTFVTEEEVQITSMDQTNFLKAKLLECLGGPWPSPCHLEPEWGQPIQRDGYTITRVTYQVEPNDRVPALLLVPDGVDEKNPAPGVLVWHQHNGEWHLGKSEPAGLAGNPMHHTGVALVKEGYVVLCPDALCFEDRQSPHLKGGDYERFVFLKYVVEGKCLAWKNILDMRRAVDFMSSLPFVDGSRLGCYGHSMGSTFTWLVGPWEERLVCLVGNCCLPTYKAIHRKHLLHCFPNFIPGWLRYGDTPHIAGLIAPRPLLLNFGELDEGSPIEEVREGVEIIRAFYERAGARDNFSVFIQPGVGHVLSEEMWERTKAWFARHLKRL</sequence>
<dbReference type="SUPFAM" id="SSF53474">
    <property type="entry name" value="alpha/beta-Hydrolases"/>
    <property type="match status" value="1"/>
</dbReference>
<proteinExistence type="predicted"/>
<dbReference type="AlphaFoldDB" id="A0A286RE31"/>
<organism evidence="1 2">
    <name type="scientific">Thermogutta terrifontis</name>
    <dbReference type="NCBI Taxonomy" id="1331910"/>
    <lineage>
        <taxon>Bacteria</taxon>
        <taxon>Pseudomonadati</taxon>
        <taxon>Planctomycetota</taxon>
        <taxon>Planctomycetia</taxon>
        <taxon>Pirellulales</taxon>
        <taxon>Thermoguttaceae</taxon>
        <taxon>Thermogutta</taxon>
    </lineage>
</organism>
<evidence type="ECO:0008006" key="3">
    <source>
        <dbReference type="Google" id="ProtNLM"/>
    </source>
</evidence>
<evidence type="ECO:0000313" key="2">
    <source>
        <dbReference type="Proteomes" id="UP000215086"/>
    </source>
</evidence>
<evidence type="ECO:0000313" key="1">
    <source>
        <dbReference type="EMBL" id="ASV74221.1"/>
    </source>
</evidence>
<gene>
    <name evidence="1" type="ORF">THTE_1619</name>
</gene>
<dbReference type="InterPro" id="IPR025890">
    <property type="entry name" value="Abhydrolase_bac"/>
</dbReference>
<dbReference type="Pfam" id="PF12715">
    <property type="entry name" value="Abhydrolase_7"/>
    <property type="match status" value="1"/>
</dbReference>
<keyword evidence="2" id="KW-1185">Reference proteome</keyword>
<dbReference type="KEGG" id="ttf:THTE_1619"/>
<dbReference type="InterPro" id="IPR050261">
    <property type="entry name" value="FrsA_esterase"/>
</dbReference>